<dbReference type="InterPro" id="IPR016066">
    <property type="entry name" value="A-D-PHexomutase_CS"/>
</dbReference>
<name>A0A2A4SVU9_9DELT</name>
<dbReference type="SUPFAM" id="SSF53738">
    <property type="entry name" value="Phosphoglucomutase, first 3 domains"/>
    <property type="match status" value="1"/>
</dbReference>
<organism evidence="5 6">
    <name type="scientific">SAR324 cluster bacterium</name>
    <dbReference type="NCBI Taxonomy" id="2024889"/>
    <lineage>
        <taxon>Bacteria</taxon>
        <taxon>Deltaproteobacteria</taxon>
        <taxon>SAR324 cluster</taxon>
    </lineage>
</organism>
<accession>A0A2A4SVU9</accession>
<dbReference type="InterPro" id="IPR016055">
    <property type="entry name" value="A-D-PHexomutase_a/b/a-I/II/III"/>
</dbReference>
<evidence type="ECO:0000313" key="6">
    <source>
        <dbReference type="Proteomes" id="UP000218113"/>
    </source>
</evidence>
<dbReference type="EMBL" id="NVSR01000115">
    <property type="protein sequence ID" value="PCI25254.1"/>
    <property type="molecule type" value="Genomic_DNA"/>
</dbReference>
<gene>
    <name evidence="5" type="ORF">COB67_10950</name>
</gene>
<comment type="cofactor">
    <cofactor evidence="1">
        <name>Mg(2+)</name>
        <dbReference type="ChEBI" id="CHEBI:18420"/>
    </cofactor>
</comment>
<dbReference type="AlphaFoldDB" id="A0A2A4SVU9"/>
<evidence type="ECO:0000256" key="3">
    <source>
        <dbReference type="ARBA" id="ARBA00022553"/>
    </source>
</evidence>
<dbReference type="Gene3D" id="3.40.120.10">
    <property type="entry name" value="Alpha-D-Glucose-1,6-Bisphosphate, subunit A, domain 3"/>
    <property type="match status" value="3"/>
</dbReference>
<evidence type="ECO:0000256" key="2">
    <source>
        <dbReference type="ARBA" id="ARBA00010231"/>
    </source>
</evidence>
<comment type="caution">
    <text evidence="5">The sequence shown here is derived from an EMBL/GenBank/DDBJ whole genome shotgun (WGS) entry which is preliminary data.</text>
</comment>
<dbReference type="InterPro" id="IPR005841">
    <property type="entry name" value="Alpha-D-phosphohexomutase_SF"/>
</dbReference>
<keyword evidence="3" id="KW-0597">Phosphoprotein</keyword>
<dbReference type="GO" id="GO:0000287">
    <property type="term" value="F:magnesium ion binding"/>
    <property type="evidence" value="ECO:0007669"/>
    <property type="project" value="InterPro"/>
</dbReference>
<evidence type="ECO:0000256" key="1">
    <source>
        <dbReference type="ARBA" id="ARBA00001946"/>
    </source>
</evidence>
<evidence type="ECO:0000259" key="4">
    <source>
        <dbReference type="Pfam" id="PF02878"/>
    </source>
</evidence>
<dbReference type="InterPro" id="IPR050060">
    <property type="entry name" value="Phosphoglucosamine_mutase"/>
</dbReference>
<comment type="similarity">
    <text evidence="2">Belongs to the phosphohexose mutase family.</text>
</comment>
<dbReference type="PANTHER" id="PTHR42946">
    <property type="entry name" value="PHOSPHOHEXOSE MUTASE"/>
    <property type="match status" value="1"/>
</dbReference>
<dbReference type="PRINTS" id="PR00509">
    <property type="entry name" value="PGMPMM"/>
</dbReference>
<protein>
    <recommendedName>
        <fullName evidence="4">Alpha-D-phosphohexomutase alpha/beta/alpha domain-containing protein</fullName>
    </recommendedName>
</protein>
<reference evidence="6" key="1">
    <citation type="submission" date="2017-08" db="EMBL/GenBank/DDBJ databases">
        <title>A dynamic microbial community with high functional redundancy inhabits the cold, oxic subseafloor aquifer.</title>
        <authorList>
            <person name="Tully B.J."/>
            <person name="Wheat C.G."/>
            <person name="Glazer B.T."/>
            <person name="Huber J.A."/>
        </authorList>
    </citation>
    <scope>NUCLEOTIDE SEQUENCE [LARGE SCALE GENOMIC DNA]</scope>
</reference>
<dbReference type="PANTHER" id="PTHR42946:SF1">
    <property type="entry name" value="PHOSPHOGLUCOMUTASE (ALPHA-D-GLUCOSE-1,6-BISPHOSPHATE-DEPENDENT)"/>
    <property type="match status" value="1"/>
</dbReference>
<dbReference type="Pfam" id="PF02878">
    <property type="entry name" value="PGM_PMM_I"/>
    <property type="match status" value="1"/>
</dbReference>
<dbReference type="Proteomes" id="UP000218113">
    <property type="component" value="Unassembled WGS sequence"/>
</dbReference>
<dbReference type="InterPro" id="IPR005844">
    <property type="entry name" value="A-D-PHexomutase_a/b/a-I"/>
</dbReference>
<feature type="domain" description="Alpha-D-phosphohexomutase alpha/beta/alpha" evidence="4">
    <location>
        <begin position="8"/>
        <end position="159"/>
    </location>
</feature>
<dbReference type="GO" id="GO:0005975">
    <property type="term" value="P:carbohydrate metabolic process"/>
    <property type="evidence" value="ECO:0007669"/>
    <property type="project" value="InterPro"/>
</dbReference>
<proteinExistence type="inferred from homology"/>
<evidence type="ECO:0000313" key="5">
    <source>
        <dbReference type="EMBL" id="PCI25254.1"/>
    </source>
</evidence>
<sequence length="661" mass="73766">MVTIPQILQGTDGIRGRVRLQQENTSLTSLQYFLESGFLTPSFFEHYTYAYAALLLSTGMAELGDKIIVGWDPRDKDGIFNQAAMNGLRKAGLTVVQVGTLPTPAIPLYMIHQGAVGSVVLTASHNPSDQNGIKLFHGFTALKFLPRDDRQLTQIIEDQQTLNLEELPLAADLEDHSQVAKELFISFCCDGKNSWVEKENFNDTILVVDASKGAIGTVAQEIFSTFNFKEVIYTNLEGNINESCGVADLEGREVVTREEITTEGAPFQGYEALRALMDKVDEVPEIKAGGLKLIGLVFDGDGDRCYRLDYMPDEDEVLVSSGDFLGIHQARFLQSQGKTGTFINTVESDLNVAITAENMGFDAILTGVGDKWILLQALLDWLQCQVSSESELHKALLDAREGAQASGLMISKLWKEYQAIDQGKTPRFLLGLEESGHSITPGYLSTPRGTTLFFAGNGIKAGLNSLVAIRALNTSLRHPYEEGVKQTFYTYYVDKSRLQPGHALRQELTDFLSQEVEKVLPPEFNGKIVDFPEESSMLYCKIFQKEKLQGAIFIRNSGTEDKSALYLRGTRELEKYLEQLGTTLHTYLLRKLKNRDNEFAQFELKILEAIHHKTPVEAVAKSFPDLPFARVMKEIELKQHLIFRSQGSWSLTEKGQLFLEA</sequence>
<dbReference type="PROSITE" id="PS00710">
    <property type="entry name" value="PGM_PMM"/>
    <property type="match status" value="1"/>
</dbReference>
<dbReference type="GO" id="GO:0004615">
    <property type="term" value="F:phosphomannomutase activity"/>
    <property type="evidence" value="ECO:0007669"/>
    <property type="project" value="TreeGrafter"/>
</dbReference>